<keyword evidence="1" id="KW-0812">Transmembrane</keyword>
<evidence type="ECO:0000313" key="3">
    <source>
        <dbReference type="Proteomes" id="UP001335737"/>
    </source>
</evidence>
<keyword evidence="1" id="KW-0472">Membrane</keyword>
<feature type="transmembrane region" description="Helical" evidence="1">
    <location>
        <begin position="68"/>
        <end position="89"/>
    </location>
</feature>
<comment type="caution">
    <text evidence="2">The sequence shown here is derived from an EMBL/GenBank/DDBJ whole genome shotgun (WGS) entry which is preliminary data.</text>
</comment>
<dbReference type="EMBL" id="JARZFX010000007">
    <property type="protein sequence ID" value="MEC5424567.1"/>
    <property type="molecule type" value="Genomic_DNA"/>
</dbReference>
<protein>
    <recommendedName>
        <fullName evidence="4">DUF2642 domain-containing protein</fullName>
    </recommendedName>
</protein>
<keyword evidence="3" id="KW-1185">Reference proteome</keyword>
<sequence>MSVAHYHGLCQRYKGRAVVIKTRDGRTHRGIIQHVDGHRVYLQPLGGRGLGGYGYGGYGYGRFRRPRFGFGAGIVLGSIVTLALLPFFFI</sequence>
<accession>A0ABU6KGY6</accession>
<organism evidence="2 3">
    <name type="scientific">Virgibacillus tibetensis</name>
    <dbReference type="NCBI Taxonomy" id="3042313"/>
    <lineage>
        <taxon>Bacteria</taxon>
        <taxon>Bacillati</taxon>
        <taxon>Bacillota</taxon>
        <taxon>Bacilli</taxon>
        <taxon>Bacillales</taxon>
        <taxon>Bacillaceae</taxon>
        <taxon>Virgibacillus</taxon>
    </lineage>
</organism>
<gene>
    <name evidence="2" type="ORF">QGM71_13785</name>
</gene>
<dbReference type="Proteomes" id="UP001335737">
    <property type="component" value="Unassembled WGS sequence"/>
</dbReference>
<keyword evidence="1" id="KW-1133">Transmembrane helix</keyword>
<name>A0ABU6KGY6_9BACI</name>
<evidence type="ECO:0000256" key="1">
    <source>
        <dbReference type="SAM" id="Phobius"/>
    </source>
</evidence>
<dbReference type="RefSeq" id="WP_327608135.1">
    <property type="nucleotide sequence ID" value="NZ_JARZFX010000007.1"/>
</dbReference>
<proteinExistence type="predicted"/>
<evidence type="ECO:0008006" key="4">
    <source>
        <dbReference type="Google" id="ProtNLM"/>
    </source>
</evidence>
<reference evidence="2 3" key="1">
    <citation type="journal article" date="2024" name="Int. J. Syst. Evol. Microbiol.">
        <title>Virgibacillus tibetensis sp. nov., isolated from salt lake on the Tibetan Plateau of China.</title>
        <authorList>
            <person name="Phurbu D."/>
            <person name="Liu Z.-X."/>
            <person name="Wang R."/>
            <person name="Zheng Y.-Y."/>
            <person name="Liu H.-C."/>
            <person name="Zhou Y.-G."/>
            <person name="Yu Y.-J."/>
            <person name="Li A.-H."/>
        </authorList>
    </citation>
    <scope>NUCLEOTIDE SEQUENCE [LARGE SCALE GENOMIC DNA]</scope>
    <source>
        <strain evidence="2 3">C22-A2</strain>
    </source>
</reference>
<evidence type="ECO:0000313" key="2">
    <source>
        <dbReference type="EMBL" id="MEC5424567.1"/>
    </source>
</evidence>